<keyword evidence="5" id="KW-0963">Cytoplasm</keyword>
<organism evidence="12 13">
    <name type="scientific">Adiantum capillus-veneris</name>
    <name type="common">Maidenhair fern</name>
    <dbReference type="NCBI Taxonomy" id="13818"/>
    <lineage>
        <taxon>Eukaryota</taxon>
        <taxon>Viridiplantae</taxon>
        <taxon>Streptophyta</taxon>
        <taxon>Embryophyta</taxon>
        <taxon>Tracheophyta</taxon>
        <taxon>Polypodiopsida</taxon>
        <taxon>Polypodiidae</taxon>
        <taxon>Polypodiales</taxon>
        <taxon>Pteridineae</taxon>
        <taxon>Pteridaceae</taxon>
        <taxon>Vittarioideae</taxon>
        <taxon>Adiantum</taxon>
    </lineage>
</organism>
<proteinExistence type="inferred from homology"/>
<keyword evidence="13" id="KW-1185">Reference proteome</keyword>
<dbReference type="GO" id="GO:0015031">
    <property type="term" value="P:protein transport"/>
    <property type="evidence" value="ECO:0007669"/>
    <property type="project" value="UniProtKB-KW"/>
</dbReference>
<dbReference type="Pfam" id="PF18097">
    <property type="entry name" value="Vta1_C"/>
    <property type="match status" value="1"/>
</dbReference>
<evidence type="ECO:0000256" key="2">
    <source>
        <dbReference type="ARBA" id="ARBA00004496"/>
    </source>
</evidence>
<dbReference type="Gene3D" id="1.20.5.420">
    <property type="entry name" value="Immunoglobulin FC, subunit C"/>
    <property type="match status" value="1"/>
</dbReference>
<dbReference type="InterPro" id="IPR023175">
    <property type="entry name" value="Vta1/CALS_N_sf"/>
</dbReference>
<dbReference type="EMBL" id="JABFUD020000018">
    <property type="protein sequence ID" value="KAI5066275.1"/>
    <property type="molecule type" value="Genomic_DNA"/>
</dbReference>
<dbReference type="PANTHER" id="PTHR46009:SF1">
    <property type="entry name" value="VACUOLAR PROTEIN SORTING-ASSOCIATED PROTEIN VTA1 HOMOLOG"/>
    <property type="match status" value="1"/>
</dbReference>
<evidence type="ECO:0000313" key="12">
    <source>
        <dbReference type="EMBL" id="KAI5066275.1"/>
    </source>
</evidence>
<sequence>MDDDELAKPLLPYLRRANEIQKYEPLVTYYCRLYAKNRVLKIPLNERTKATDMMLSTLMQQLTEDTKSIQLSSNDSLYIENFALSMFMRADKQERSGNVEMKTAKTFYAASLFFEILQNFGDVPLDVQQKQKYAAWRAAEIHKTLKAKAKRVSKQGSEPSPCRPASDKALSVSTGRFRSSVLNSNKSVAYPLDPPNEYSAVEPNANAELDQLPHVTMLSEEDSSNSSFIFGSVSTSSMAVSNVDNQDETEDDQSFYDCSDADLSALSSSDSEHESDHENATANVVFDYENVTGDVANESYHPSAGDVSKAQKVAKLAVSALAFDDIPSAISYLERAIDLLTNNSPK</sequence>
<dbReference type="GO" id="GO:0032511">
    <property type="term" value="P:late endosome to vacuole transport via multivesicular body sorting pathway"/>
    <property type="evidence" value="ECO:0007669"/>
    <property type="project" value="InterPro"/>
</dbReference>
<evidence type="ECO:0000256" key="1">
    <source>
        <dbReference type="ARBA" id="ARBA00004481"/>
    </source>
</evidence>
<dbReference type="InterPro" id="IPR044538">
    <property type="entry name" value="Vta1-like"/>
</dbReference>
<evidence type="ECO:0000256" key="8">
    <source>
        <dbReference type="ARBA" id="ARBA00023136"/>
    </source>
</evidence>
<evidence type="ECO:0000256" key="7">
    <source>
        <dbReference type="ARBA" id="ARBA00022927"/>
    </source>
</evidence>
<dbReference type="Pfam" id="PF04652">
    <property type="entry name" value="Vta1"/>
    <property type="match status" value="1"/>
</dbReference>
<feature type="domain" description="Vta1/callose synthase N-terminal" evidence="10">
    <location>
        <begin position="10"/>
        <end position="146"/>
    </location>
</feature>
<evidence type="ECO:0000259" key="10">
    <source>
        <dbReference type="Pfam" id="PF04652"/>
    </source>
</evidence>
<feature type="region of interest" description="Disordered" evidence="9">
    <location>
        <begin position="150"/>
        <end position="171"/>
    </location>
</feature>
<dbReference type="OrthoDB" id="391137at2759"/>
<comment type="similarity">
    <text evidence="3">Belongs to the VTA1 family.</text>
</comment>
<accession>A0A9D4UE96</accession>
<gene>
    <name evidence="12" type="ORF">GOP47_0018899</name>
</gene>
<dbReference type="GO" id="GO:0005771">
    <property type="term" value="C:multivesicular body"/>
    <property type="evidence" value="ECO:0007669"/>
    <property type="project" value="TreeGrafter"/>
</dbReference>
<keyword evidence="6" id="KW-0967">Endosome</keyword>
<evidence type="ECO:0000256" key="5">
    <source>
        <dbReference type="ARBA" id="ARBA00022490"/>
    </source>
</evidence>
<dbReference type="InterPro" id="IPR041212">
    <property type="entry name" value="Vta1_C"/>
</dbReference>
<evidence type="ECO:0000256" key="9">
    <source>
        <dbReference type="SAM" id="MobiDB-lite"/>
    </source>
</evidence>
<protein>
    <submittedName>
        <fullName evidence="12">Uncharacterized protein</fullName>
    </submittedName>
</protein>
<comment type="subcellular location">
    <subcellularLocation>
        <location evidence="2">Cytoplasm</location>
    </subcellularLocation>
    <subcellularLocation>
        <location evidence="1">Endosome membrane</location>
        <topology evidence="1">Peripheral membrane protein</topology>
    </subcellularLocation>
</comment>
<feature type="domain" description="Vta1 C-terminal" evidence="11">
    <location>
        <begin position="306"/>
        <end position="341"/>
    </location>
</feature>
<keyword evidence="8" id="KW-0472">Membrane</keyword>
<dbReference type="AlphaFoldDB" id="A0A9D4UE96"/>
<dbReference type="Proteomes" id="UP000886520">
    <property type="component" value="Chromosome 18"/>
</dbReference>
<keyword evidence="4" id="KW-0813">Transport</keyword>
<reference evidence="12" key="1">
    <citation type="submission" date="2021-01" db="EMBL/GenBank/DDBJ databases">
        <title>Adiantum capillus-veneris genome.</title>
        <authorList>
            <person name="Fang Y."/>
            <person name="Liao Q."/>
        </authorList>
    </citation>
    <scope>NUCLEOTIDE SEQUENCE</scope>
    <source>
        <strain evidence="12">H3</strain>
        <tissue evidence="12">Leaf</tissue>
    </source>
</reference>
<evidence type="ECO:0000256" key="6">
    <source>
        <dbReference type="ARBA" id="ARBA00022753"/>
    </source>
</evidence>
<comment type="caution">
    <text evidence="12">The sequence shown here is derived from an EMBL/GenBank/DDBJ whole genome shotgun (WGS) entry which is preliminary data.</text>
</comment>
<evidence type="ECO:0000313" key="13">
    <source>
        <dbReference type="Proteomes" id="UP000886520"/>
    </source>
</evidence>
<evidence type="ECO:0000256" key="3">
    <source>
        <dbReference type="ARBA" id="ARBA00007895"/>
    </source>
</evidence>
<evidence type="ECO:0000259" key="11">
    <source>
        <dbReference type="Pfam" id="PF18097"/>
    </source>
</evidence>
<dbReference type="Gene3D" id="1.25.40.270">
    <property type="entry name" value="Vacuolar protein sorting-associated protein vta1"/>
    <property type="match status" value="1"/>
</dbReference>
<keyword evidence="7" id="KW-0653">Protein transport</keyword>
<dbReference type="InterPro" id="IPR039431">
    <property type="entry name" value="Vta1/CALS_N"/>
</dbReference>
<evidence type="ECO:0000256" key="4">
    <source>
        <dbReference type="ARBA" id="ARBA00022448"/>
    </source>
</evidence>
<dbReference type="PANTHER" id="PTHR46009">
    <property type="entry name" value="VACUOLAR PROTEIN SORTING-ASSOCIATED PROTEIN VTA1 HOMOLOG"/>
    <property type="match status" value="1"/>
</dbReference>
<name>A0A9D4UE96_ADICA</name>
<dbReference type="GO" id="GO:0010008">
    <property type="term" value="C:endosome membrane"/>
    <property type="evidence" value="ECO:0007669"/>
    <property type="project" value="UniProtKB-SubCell"/>
</dbReference>